<evidence type="ECO:0000313" key="2">
    <source>
        <dbReference type="Proteomes" id="UP001432322"/>
    </source>
</evidence>
<evidence type="ECO:0000313" key="1">
    <source>
        <dbReference type="EMBL" id="GMT20742.1"/>
    </source>
</evidence>
<reference evidence="1" key="1">
    <citation type="submission" date="2023-10" db="EMBL/GenBank/DDBJ databases">
        <title>Genome assembly of Pristionchus species.</title>
        <authorList>
            <person name="Yoshida K."/>
            <person name="Sommer R.J."/>
        </authorList>
    </citation>
    <scope>NUCLEOTIDE SEQUENCE</scope>
    <source>
        <strain evidence="1">RS5133</strain>
    </source>
</reference>
<protein>
    <submittedName>
        <fullName evidence="1">Uncharacterized protein</fullName>
    </submittedName>
</protein>
<feature type="non-terminal residue" evidence="1">
    <location>
        <position position="1"/>
    </location>
</feature>
<dbReference type="AlphaFoldDB" id="A0AAV5VRV1"/>
<gene>
    <name evidence="1" type="ORF">PFISCL1PPCAC_12039</name>
</gene>
<name>A0AAV5VRV1_9BILA</name>
<keyword evidence="2" id="KW-1185">Reference proteome</keyword>
<accession>A0AAV5VRV1</accession>
<comment type="caution">
    <text evidence="1">The sequence shown here is derived from an EMBL/GenBank/DDBJ whole genome shotgun (WGS) entry which is preliminary data.</text>
</comment>
<feature type="non-terminal residue" evidence="1">
    <location>
        <position position="129"/>
    </location>
</feature>
<dbReference type="EMBL" id="BTSY01000003">
    <property type="protein sequence ID" value="GMT20742.1"/>
    <property type="molecule type" value="Genomic_DNA"/>
</dbReference>
<dbReference type="Proteomes" id="UP001432322">
    <property type="component" value="Unassembled WGS sequence"/>
</dbReference>
<organism evidence="1 2">
    <name type="scientific">Pristionchus fissidentatus</name>
    <dbReference type="NCBI Taxonomy" id="1538716"/>
    <lineage>
        <taxon>Eukaryota</taxon>
        <taxon>Metazoa</taxon>
        <taxon>Ecdysozoa</taxon>
        <taxon>Nematoda</taxon>
        <taxon>Chromadorea</taxon>
        <taxon>Rhabditida</taxon>
        <taxon>Rhabditina</taxon>
        <taxon>Diplogasteromorpha</taxon>
        <taxon>Diplogasteroidea</taxon>
        <taxon>Neodiplogasteridae</taxon>
        <taxon>Pristionchus</taxon>
    </lineage>
</organism>
<sequence>HYTIDQPVDAVALDQHLVGGLHLWIDGVTEELGRFLHLTGVCEMSETVDGSRHRSCPSRARPCPCLHILLFELSAELVVALLLQIRQRCLTALNRRRNCNLLSKHLDLHSDAEAGIFRVIAHALLPIRS</sequence>
<proteinExistence type="predicted"/>